<dbReference type="UniPathway" id="UPA00040"/>
<evidence type="ECO:0000256" key="1">
    <source>
        <dbReference type="ARBA" id="ARBA00005101"/>
    </source>
</evidence>
<evidence type="ECO:0000256" key="3">
    <source>
        <dbReference type="ARBA" id="ARBA00020218"/>
    </source>
</evidence>
<dbReference type="EMBL" id="JACHIA010000016">
    <property type="protein sequence ID" value="MBB6072643.1"/>
    <property type="molecule type" value="Genomic_DNA"/>
</dbReference>
<feature type="domain" description="Histone deacetylase" evidence="5">
    <location>
        <begin position="22"/>
        <end position="319"/>
    </location>
</feature>
<dbReference type="GO" id="GO:0045150">
    <property type="term" value="P:acetoin catabolic process"/>
    <property type="evidence" value="ECO:0007669"/>
    <property type="project" value="UniProtKB-UniPathway"/>
</dbReference>
<dbReference type="GO" id="GO:0040029">
    <property type="term" value="P:epigenetic regulation of gene expression"/>
    <property type="evidence" value="ECO:0007669"/>
    <property type="project" value="TreeGrafter"/>
</dbReference>
<organism evidence="6 7">
    <name type="scientific">Longimicrobium terrae</name>
    <dbReference type="NCBI Taxonomy" id="1639882"/>
    <lineage>
        <taxon>Bacteria</taxon>
        <taxon>Pseudomonadati</taxon>
        <taxon>Gemmatimonadota</taxon>
        <taxon>Longimicrobiia</taxon>
        <taxon>Longimicrobiales</taxon>
        <taxon>Longimicrobiaceae</taxon>
        <taxon>Longimicrobium</taxon>
    </lineage>
</organism>
<dbReference type="SUPFAM" id="SSF52768">
    <property type="entry name" value="Arginase/deacetylase"/>
    <property type="match status" value="1"/>
</dbReference>
<protein>
    <recommendedName>
        <fullName evidence="3">Acetoin utilization protein AcuC</fullName>
    </recommendedName>
</protein>
<reference evidence="6 7" key="1">
    <citation type="submission" date="2020-08" db="EMBL/GenBank/DDBJ databases">
        <title>Genomic Encyclopedia of Type Strains, Phase IV (KMG-IV): sequencing the most valuable type-strain genomes for metagenomic binning, comparative biology and taxonomic classification.</title>
        <authorList>
            <person name="Goeker M."/>
        </authorList>
    </citation>
    <scope>NUCLEOTIDE SEQUENCE [LARGE SCALE GENOMIC DNA]</scope>
    <source>
        <strain evidence="6 7">DSM 29007</strain>
    </source>
</reference>
<evidence type="ECO:0000256" key="4">
    <source>
        <dbReference type="ARBA" id="ARBA00022627"/>
    </source>
</evidence>
<accession>A0A841H3U5</accession>
<dbReference type="InterPro" id="IPR003085">
    <property type="entry name" value="AcuC"/>
</dbReference>
<comment type="similarity">
    <text evidence="2">Belongs to the histone deacetylase family.</text>
</comment>
<keyword evidence="7" id="KW-1185">Reference proteome</keyword>
<dbReference type="PRINTS" id="PR01272">
    <property type="entry name" value="ACUCPROTEIN"/>
</dbReference>
<evidence type="ECO:0000313" key="6">
    <source>
        <dbReference type="EMBL" id="MBB6072643.1"/>
    </source>
</evidence>
<comment type="pathway">
    <text evidence="1">Ketone degradation; acetoin degradation.</text>
</comment>
<dbReference type="GO" id="GO:0004407">
    <property type="term" value="F:histone deacetylase activity"/>
    <property type="evidence" value="ECO:0007669"/>
    <property type="project" value="TreeGrafter"/>
</dbReference>
<dbReference type="PRINTS" id="PR01270">
    <property type="entry name" value="HDASUPER"/>
</dbReference>
<evidence type="ECO:0000313" key="7">
    <source>
        <dbReference type="Proteomes" id="UP000582837"/>
    </source>
</evidence>
<dbReference type="InterPro" id="IPR037138">
    <property type="entry name" value="His_deacetylse_dom_sf"/>
</dbReference>
<sequence>MTVRSALIWDPAVAEYKFRPDHPFNPRRLVLAVSLMESLGLINDTTARVVAPRMATEAELLAVHSREYVDAVRRFSDGGPTDDAGAYGLGTDDTPVFAGMHEITALVTGATLRAAELVMSGEVDRAFSICGGLHHAHRGRGSGFCVYSDLAAAIAWIRREHGSRVLYLDYDAHHGDGVQGIFYEDPEVMTVSIHESGRYLFPGTGFVDELGDGDGYGYSVNLPLEPFTEDDSWIGIHEKLLPEIFEAFRPDVVVVQNGCDGHSLDPLTHLRATTRLYEETIRLVCELADKHCKGRVVATGGGGYAIWQVVPRAWTLIWGGLSGQTVPDRIPHDWLNRWQGEAPELLPERVRDDPASHAPVPRRAEIEATNRRTLESLRRQALPLIRGWGLGW</sequence>
<evidence type="ECO:0000256" key="2">
    <source>
        <dbReference type="ARBA" id="ARBA00005947"/>
    </source>
</evidence>
<dbReference type="Gene3D" id="3.40.800.20">
    <property type="entry name" value="Histone deacetylase domain"/>
    <property type="match status" value="1"/>
</dbReference>
<dbReference type="PANTHER" id="PTHR10625:SF10">
    <property type="entry name" value="HISTONE DEACETYLASE HDAC1"/>
    <property type="match status" value="1"/>
</dbReference>
<dbReference type="PANTHER" id="PTHR10625">
    <property type="entry name" value="HISTONE DEACETYLASE HDAC1-RELATED"/>
    <property type="match status" value="1"/>
</dbReference>
<comment type="caution">
    <text evidence="6">The sequence shown here is derived from an EMBL/GenBank/DDBJ whole genome shotgun (WGS) entry which is preliminary data.</text>
</comment>
<dbReference type="AlphaFoldDB" id="A0A841H3U5"/>
<dbReference type="Proteomes" id="UP000582837">
    <property type="component" value="Unassembled WGS sequence"/>
</dbReference>
<dbReference type="InterPro" id="IPR023801">
    <property type="entry name" value="His_deacetylse_dom"/>
</dbReference>
<dbReference type="Pfam" id="PF00850">
    <property type="entry name" value="Hist_deacetyl"/>
    <property type="match status" value="1"/>
</dbReference>
<proteinExistence type="inferred from homology"/>
<name>A0A841H3U5_9BACT</name>
<dbReference type="CDD" id="cd09994">
    <property type="entry name" value="HDAC_AcuC_like"/>
    <property type="match status" value="1"/>
</dbReference>
<dbReference type="InterPro" id="IPR000286">
    <property type="entry name" value="HDACs"/>
</dbReference>
<dbReference type="InterPro" id="IPR023696">
    <property type="entry name" value="Ureohydrolase_dom_sf"/>
</dbReference>
<dbReference type="RefSeq" id="WP_170032626.1">
    <property type="nucleotide sequence ID" value="NZ_JABDTL010000001.1"/>
</dbReference>
<evidence type="ECO:0000259" key="5">
    <source>
        <dbReference type="Pfam" id="PF00850"/>
    </source>
</evidence>
<gene>
    <name evidence="6" type="ORF">HNQ61_004306</name>
</gene>
<keyword evidence="4" id="KW-0006">Acetoin catabolism</keyword>